<comment type="caution">
    <text evidence="10">The sequence shown here is derived from an EMBL/GenBank/DDBJ whole genome shotgun (WGS) entry which is preliminary data.</text>
</comment>
<evidence type="ECO:0000259" key="7">
    <source>
        <dbReference type="Pfam" id="PF00441"/>
    </source>
</evidence>
<dbReference type="OMA" id="YPIATHY"/>
<evidence type="ECO:0000313" key="11">
    <source>
        <dbReference type="Proteomes" id="UP000186817"/>
    </source>
</evidence>
<organism evidence="10 11">
    <name type="scientific">Symbiodinium microadriaticum</name>
    <name type="common">Dinoflagellate</name>
    <name type="synonym">Zooxanthella microadriatica</name>
    <dbReference type="NCBI Taxonomy" id="2951"/>
    <lineage>
        <taxon>Eukaryota</taxon>
        <taxon>Sar</taxon>
        <taxon>Alveolata</taxon>
        <taxon>Dinophyceae</taxon>
        <taxon>Suessiales</taxon>
        <taxon>Symbiodiniaceae</taxon>
        <taxon>Symbiodinium</taxon>
    </lineage>
</organism>
<evidence type="ECO:0000256" key="2">
    <source>
        <dbReference type="ARBA" id="ARBA00009347"/>
    </source>
</evidence>
<dbReference type="Gene3D" id="2.40.110.10">
    <property type="entry name" value="Butyryl-CoA Dehydrogenase, subunit A, domain 2"/>
    <property type="match status" value="1"/>
</dbReference>
<dbReference type="PANTHER" id="PTHR48083:SF28">
    <property type="entry name" value="ACYL-COA DEHYDROGENASE FAMILY PROTEIN (AFU_ORTHOLOGUE AFUA_6G10880)-RELATED"/>
    <property type="match status" value="1"/>
</dbReference>
<feature type="domain" description="Acyl-CoA dehydrogenase/oxidase N-terminal" evidence="9">
    <location>
        <begin position="29"/>
        <end position="142"/>
    </location>
</feature>
<dbReference type="PROSITE" id="PS00072">
    <property type="entry name" value="ACYL_COA_DH_1"/>
    <property type="match status" value="1"/>
</dbReference>
<dbReference type="SUPFAM" id="SSF47203">
    <property type="entry name" value="Acyl-CoA dehydrogenase C-terminal domain-like"/>
    <property type="match status" value="1"/>
</dbReference>
<dbReference type="Pfam" id="PF00441">
    <property type="entry name" value="Acyl-CoA_dh_1"/>
    <property type="match status" value="1"/>
</dbReference>
<dbReference type="InterPro" id="IPR037069">
    <property type="entry name" value="AcylCoA_DH/ox_N_sf"/>
</dbReference>
<dbReference type="InterPro" id="IPR009100">
    <property type="entry name" value="AcylCoA_DH/oxidase_NM_dom_sf"/>
</dbReference>
<accession>A0A1Q9EM12</accession>
<dbReference type="OrthoDB" id="9988775at2759"/>
<dbReference type="InterPro" id="IPR046373">
    <property type="entry name" value="Acyl-CoA_Oxase/DH_mid-dom_sf"/>
</dbReference>
<evidence type="ECO:0000259" key="8">
    <source>
        <dbReference type="Pfam" id="PF02770"/>
    </source>
</evidence>
<dbReference type="Gene3D" id="1.20.140.10">
    <property type="entry name" value="Butyryl-CoA Dehydrogenase, subunit A, domain 3"/>
    <property type="match status" value="1"/>
</dbReference>
<keyword evidence="3 6" id="KW-0285">Flavoprotein</keyword>
<dbReference type="GO" id="GO:0050660">
    <property type="term" value="F:flavin adenine dinucleotide binding"/>
    <property type="evidence" value="ECO:0007669"/>
    <property type="project" value="InterPro"/>
</dbReference>
<reference evidence="10 11" key="1">
    <citation type="submission" date="2016-02" db="EMBL/GenBank/DDBJ databases">
        <title>Genome analysis of coral dinoflagellate symbionts highlights evolutionary adaptations to a symbiotic lifestyle.</title>
        <authorList>
            <person name="Aranda M."/>
            <person name="Li Y."/>
            <person name="Liew Y.J."/>
            <person name="Baumgarten S."/>
            <person name="Simakov O."/>
            <person name="Wilson M."/>
            <person name="Piel J."/>
            <person name="Ashoor H."/>
            <person name="Bougouffa S."/>
            <person name="Bajic V.B."/>
            <person name="Ryu T."/>
            <person name="Ravasi T."/>
            <person name="Bayer T."/>
            <person name="Micklem G."/>
            <person name="Kim H."/>
            <person name="Bhak J."/>
            <person name="Lajeunesse T.C."/>
            <person name="Voolstra C.R."/>
        </authorList>
    </citation>
    <scope>NUCLEOTIDE SEQUENCE [LARGE SCALE GENOMIC DNA]</scope>
    <source>
        <strain evidence="10 11">CCMP2467</strain>
    </source>
</reference>
<protein>
    <submittedName>
        <fullName evidence="10">Acyl-CoA dehydrogenase</fullName>
    </submittedName>
</protein>
<comment type="cofactor">
    <cofactor evidence="1 6">
        <name>FAD</name>
        <dbReference type="ChEBI" id="CHEBI:57692"/>
    </cofactor>
</comment>
<evidence type="ECO:0000256" key="1">
    <source>
        <dbReference type="ARBA" id="ARBA00001974"/>
    </source>
</evidence>
<dbReference type="InterPro" id="IPR036250">
    <property type="entry name" value="AcylCo_DH-like_C"/>
</dbReference>
<name>A0A1Q9EM12_SYMMI</name>
<evidence type="ECO:0000256" key="6">
    <source>
        <dbReference type="RuleBase" id="RU362125"/>
    </source>
</evidence>
<dbReference type="GO" id="GO:0033539">
    <property type="term" value="P:fatty acid beta-oxidation using acyl-CoA dehydrogenase"/>
    <property type="evidence" value="ECO:0007669"/>
    <property type="project" value="TreeGrafter"/>
</dbReference>
<evidence type="ECO:0000256" key="3">
    <source>
        <dbReference type="ARBA" id="ARBA00022630"/>
    </source>
</evidence>
<dbReference type="FunFam" id="2.40.110.10:FF:000002">
    <property type="entry name" value="Acyl-CoA dehydrogenase fadE12"/>
    <property type="match status" value="1"/>
</dbReference>
<dbReference type="Pfam" id="PF02770">
    <property type="entry name" value="Acyl-CoA_dh_M"/>
    <property type="match status" value="1"/>
</dbReference>
<proteinExistence type="inferred from homology"/>
<feature type="domain" description="Acyl-CoA oxidase/dehydrogenase middle" evidence="8">
    <location>
        <begin position="164"/>
        <end position="259"/>
    </location>
</feature>
<dbReference type="InterPro" id="IPR006091">
    <property type="entry name" value="Acyl-CoA_Oxase/DH_mid-dom"/>
</dbReference>
<dbReference type="GO" id="GO:0003995">
    <property type="term" value="F:acyl-CoA dehydrogenase activity"/>
    <property type="evidence" value="ECO:0007669"/>
    <property type="project" value="InterPro"/>
</dbReference>
<sequence>MTALPPFGDAVPLGDPAWYQGLNTPFYKPTHAAWRKYVRDYCEEVLEPVLDDWEQCAVKGNLDKCHEYMHQTYAEGGKRGILACAVGKPWPKDYTNCTAPEDYDNFHELIVIDETTRISGGISWAVLGGLSIGLPPVVNFGVPGDRDLQARCIRECLSGEKVICLCITEASAGSDVAGLACRAEDAGDHFVVNGEKKWITNGIYADYFTVIVQTGPPGSRQKGLSMLLMERSMPGIETRKMDCTGMWSSGTTFITFDNVKVPKTNIIGKLNGGFMQAMYNFNHERWMFLVQANRGARVCVEESLKFARKRRTFGKFLIEHQVIQHKIGEMGRQCEALQAWIDYLTFQLTTMTKEEQNKKLGGYIALLKVSATKTVEYCAREALQVFGGAGYTRTGQGEKVERVYREVKAWAIPGGSEEIMLNLAAGSLRFVKRPTPDPRDATIKKLKEELEGLKKSSGGQARL</sequence>
<dbReference type="InterPro" id="IPR009075">
    <property type="entry name" value="AcylCo_DH/oxidase_C"/>
</dbReference>
<dbReference type="Pfam" id="PF02771">
    <property type="entry name" value="Acyl-CoA_dh_N"/>
    <property type="match status" value="1"/>
</dbReference>
<evidence type="ECO:0000313" key="10">
    <source>
        <dbReference type="EMBL" id="OLQ08465.1"/>
    </source>
</evidence>
<dbReference type="Gene3D" id="1.10.540.10">
    <property type="entry name" value="Acyl-CoA dehydrogenase/oxidase, N-terminal domain"/>
    <property type="match status" value="1"/>
</dbReference>
<evidence type="ECO:0000256" key="5">
    <source>
        <dbReference type="ARBA" id="ARBA00023002"/>
    </source>
</evidence>
<evidence type="ECO:0000259" key="9">
    <source>
        <dbReference type="Pfam" id="PF02771"/>
    </source>
</evidence>
<dbReference type="EMBL" id="LSRX01000117">
    <property type="protein sequence ID" value="OLQ08465.1"/>
    <property type="molecule type" value="Genomic_DNA"/>
</dbReference>
<dbReference type="InterPro" id="IPR050741">
    <property type="entry name" value="Acyl-CoA_dehydrogenase"/>
</dbReference>
<dbReference type="InterPro" id="IPR013786">
    <property type="entry name" value="AcylCoA_DH/ox_N"/>
</dbReference>
<keyword evidence="5 6" id="KW-0560">Oxidoreductase</keyword>
<keyword evidence="11" id="KW-1185">Reference proteome</keyword>
<dbReference type="PANTHER" id="PTHR48083">
    <property type="entry name" value="MEDIUM-CHAIN SPECIFIC ACYL-COA DEHYDROGENASE, MITOCHONDRIAL-RELATED"/>
    <property type="match status" value="1"/>
</dbReference>
<feature type="domain" description="Acyl-CoA dehydrogenase/oxidase C-terminal" evidence="7">
    <location>
        <begin position="271"/>
        <end position="425"/>
    </location>
</feature>
<comment type="similarity">
    <text evidence="2 6">Belongs to the acyl-CoA dehydrogenase family.</text>
</comment>
<gene>
    <name evidence="10" type="primary">mmgC</name>
    <name evidence="10" type="ORF">AK812_SmicGene8007</name>
</gene>
<dbReference type="Proteomes" id="UP000186817">
    <property type="component" value="Unassembled WGS sequence"/>
</dbReference>
<dbReference type="GO" id="GO:0005737">
    <property type="term" value="C:cytoplasm"/>
    <property type="evidence" value="ECO:0007669"/>
    <property type="project" value="TreeGrafter"/>
</dbReference>
<dbReference type="SUPFAM" id="SSF56645">
    <property type="entry name" value="Acyl-CoA dehydrogenase NM domain-like"/>
    <property type="match status" value="1"/>
</dbReference>
<evidence type="ECO:0000256" key="4">
    <source>
        <dbReference type="ARBA" id="ARBA00022827"/>
    </source>
</evidence>
<dbReference type="InterPro" id="IPR006089">
    <property type="entry name" value="Acyl-CoA_DH_CS"/>
</dbReference>
<dbReference type="AlphaFoldDB" id="A0A1Q9EM12"/>
<keyword evidence="4 6" id="KW-0274">FAD</keyword>